<comment type="catalytic activity">
    <reaction evidence="8 9">
        <text>a hydroperoxide + [thioredoxin]-dithiol = an alcohol + [thioredoxin]-disulfide + H2O</text>
        <dbReference type="Rhea" id="RHEA:62620"/>
        <dbReference type="Rhea" id="RHEA-COMP:10698"/>
        <dbReference type="Rhea" id="RHEA-COMP:10700"/>
        <dbReference type="ChEBI" id="CHEBI:15377"/>
        <dbReference type="ChEBI" id="CHEBI:29950"/>
        <dbReference type="ChEBI" id="CHEBI:30879"/>
        <dbReference type="ChEBI" id="CHEBI:35924"/>
        <dbReference type="ChEBI" id="CHEBI:50058"/>
        <dbReference type="EC" id="1.11.1.24"/>
    </reaction>
</comment>
<dbReference type="GO" id="GO:0006979">
    <property type="term" value="P:response to oxidative stress"/>
    <property type="evidence" value="ECO:0007669"/>
    <property type="project" value="TreeGrafter"/>
</dbReference>
<evidence type="ECO:0000256" key="7">
    <source>
        <dbReference type="ARBA" id="ARBA00045169"/>
    </source>
</evidence>
<dbReference type="InParanoid" id="A0A2V0P1Z7"/>
<comment type="caution">
    <text evidence="12">The sequence shown here is derived from an EMBL/GenBank/DDBJ whole genome shotgun (WGS) entry which is preliminary data.</text>
</comment>
<evidence type="ECO:0000256" key="2">
    <source>
        <dbReference type="ARBA" id="ARBA00022559"/>
    </source>
</evidence>
<gene>
    <name evidence="12" type="ORF">Rsub_04968</name>
</gene>
<keyword evidence="4 9" id="KW-0560">Oxidoreductase</keyword>
<feature type="domain" description="Thioredoxin" evidence="11">
    <location>
        <begin position="3"/>
        <end position="165"/>
    </location>
</feature>
<evidence type="ECO:0000313" key="13">
    <source>
        <dbReference type="Proteomes" id="UP000247498"/>
    </source>
</evidence>
<dbReference type="SUPFAM" id="SSF52833">
    <property type="entry name" value="Thioredoxin-like"/>
    <property type="match status" value="1"/>
</dbReference>
<dbReference type="STRING" id="307507.A0A2V0P1Z7"/>
<evidence type="ECO:0000256" key="6">
    <source>
        <dbReference type="ARBA" id="ARBA00023284"/>
    </source>
</evidence>
<keyword evidence="13" id="KW-1185">Reference proteome</keyword>
<keyword evidence="2 9" id="KW-0575">Peroxidase</keyword>
<dbReference type="InterPro" id="IPR019479">
    <property type="entry name" value="Peroxiredoxin_C"/>
</dbReference>
<dbReference type="CDD" id="cd03015">
    <property type="entry name" value="PRX_Typ2cys"/>
    <property type="match status" value="1"/>
</dbReference>
<evidence type="ECO:0000256" key="5">
    <source>
        <dbReference type="ARBA" id="ARBA00023157"/>
    </source>
</evidence>
<dbReference type="Proteomes" id="UP000247498">
    <property type="component" value="Unassembled WGS sequence"/>
</dbReference>
<dbReference type="FunFam" id="3.40.30.10:FF:000003">
    <property type="entry name" value="Peroxiredoxin 1"/>
    <property type="match status" value="1"/>
</dbReference>
<evidence type="ECO:0000259" key="11">
    <source>
        <dbReference type="PROSITE" id="PS51352"/>
    </source>
</evidence>
<evidence type="ECO:0000256" key="4">
    <source>
        <dbReference type="ARBA" id="ARBA00023002"/>
    </source>
</evidence>
<dbReference type="GO" id="GO:0008379">
    <property type="term" value="F:thioredoxin peroxidase activity"/>
    <property type="evidence" value="ECO:0007669"/>
    <property type="project" value="TreeGrafter"/>
</dbReference>
<sequence length="199" mass="21781">MPAIIGKPAPAFKGQAVLPGGEISEISLSDYKGKYVVFFFYPLDFTFVCPTEITAFSDRIKEFKDINCEVIGCSVDSHFSHLAWVNTPRNKGGLGGTAYPLLADLTKQVSRDYEVLIEDGPDAGISLRGLFIISPDGTLRQKTVNDLPVGRSVDETLRLVKAFQFTDEHGEVCPANWTPGAATMKPDPKGSLEYFSKVE</sequence>
<evidence type="ECO:0000313" key="12">
    <source>
        <dbReference type="EMBL" id="GBF91863.1"/>
    </source>
</evidence>
<dbReference type="InterPro" id="IPR000866">
    <property type="entry name" value="AhpC/TSA"/>
</dbReference>
<comment type="function">
    <text evidence="7">Thiol-specific peroxidase that catalyzes the reduction of hydrogen peroxide and organic hydroperoxides to water and alcohols, respectively. Plays a role in cell protection against oxidative stress by detoxifying peroxides. May be an antioxidant enzyme particularly in the developing shoot and photosynthesizing leaf.</text>
</comment>
<reference evidence="12 13" key="1">
    <citation type="journal article" date="2018" name="Sci. Rep.">
        <title>Raphidocelis subcapitata (=Pseudokirchneriella subcapitata) provides an insight into genome evolution and environmental adaptations in the Sphaeropleales.</title>
        <authorList>
            <person name="Suzuki S."/>
            <person name="Yamaguchi H."/>
            <person name="Nakajima N."/>
            <person name="Kawachi M."/>
        </authorList>
    </citation>
    <scope>NUCLEOTIDE SEQUENCE [LARGE SCALE GENOMIC DNA]</scope>
    <source>
        <strain evidence="12 13">NIES-35</strain>
    </source>
</reference>
<name>A0A2V0P1Z7_9CHLO</name>
<accession>A0A2V0P1Z7</accession>
<dbReference type="EMBL" id="BDRX01000027">
    <property type="protein sequence ID" value="GBF91863.1"/>
    <property type="molecule type" value="Genomic_DNA"/>
</dbReference>
<feature type="active site" description="Cysteine sulfenic acid (-SOH) intermediate; for peroxidase activity" evidence="10">
    <location>
        <position position="49"/>
    </location>
</feature>
<protein>
    <recommendedName>
        <fullName evidence="9">Peroxiredoxin</fullName>
        <ecNumber evidence="9">1.11.1.24</ecNumber>
    </recommendedName>
</protein>
<comment type="similarity">
    <text evidence="1">Belongs to the peroxiredoxin family. AhpC/Prx1 subfamily.</text>
</comment>
<dbReference type="Gene3D" id="3.40.30.10">
    <property type="entry name" value="Glutaredoxin"/>
    <property type="match status" value="1"/>
</dbReference>
<keyword evidence="3 9" id="KW-0049">Antioxidant</keyword>
<evidence type="ECO:0000256" key="8">
    <source>
        <dbReference type="ARBA" id="ARBA00049091"/>
    </source>
</evidence>
<dbReference type="PROSITE" id="PS51352">
    <property type="entry name" value="THIOREDOXIN_2"/>
    <property type="match status" value="1"/>
</dbReference>
<dbReference type="FunCoup" id="A0A2V0P1Z7">
    <property type="interactions" value="1626"/>
</dbReference>
<dbReference type="InterPro" id="IPR050217">
    <property type="entry name" value="Peroxiredoxin"/>
</dbReference>
<dbReference type="InterPro" id="IPR024706">
    <property type="entry name" value="Peroxiredoxin_AhpC-typ"/>
</dbReference>
<dbReference type="AlphaFoldDB" id="A0A2V0P1Z7"/>
<dbReference type="Pfam" id="PF10417">
    <property type="entry name" value="1-cysPrx_C"/>
    <property type="match status" value="1"/>
</dbReference>
<dbReference type="GO" id="GO:0005829">
    <property type="term" value="C:cytosol"/>
    <property type="evidence" value="ECO:0007669"/>
    <property type="project" value="TreeGrafter"/>
</dbReference>
<organism evidence="12 13">
    <name type="scientific">Raphidocelis subcapitata</name>
    <dbReference type="NCBI Taxonomy" id="307507"/>
    <lineage>
        <taxon>Eukaryota</taxon>
        <taxon>Viridiplantae</taxon>
        <taxon>Chlorophyta</taxon>
        <taxon>core chlorophytes</taxon>
        <taxon>Chlorophyceae</taxon>
        <taxon>CS clade</taxon>
        <taxon>Sphaeropleales</taxon>
        <taxon>Selenastraceae</taxon>
        <taxon>Raphidocelis</taxon>
    </lineage>
</organism>
<dbReference type="Pfam" id="PF00578">
    <property type="entry name" value="AhpC-TSA"/>
    <property type="match status" value="1"/>
</dbReference>
<keyword evidence="6 9" id="KW-0676">Redox-active center</keyword>
<keyword evidence="5" id="KW-1015">Disulfide bond</keyword>
<dbReference type="InterPro" id="IPR036249">
    <property type="entry name" value="Thioredoxin-like_sf"/>
</dbReference>
<evidence type="ECO:0000256" key="9">
    <source>
        <dbReference type="PIRNR" id="PIRNR000239"/>
    </source>
</evidence>
<dbReference type="InterPro" id="IPR013766">
    <property type="entry name" value="Thioredoxin_domain"/>
</dbReference>
<dbReference type="OrthoDB" id="185659at2759"/>
<proteinExistence type="inferred from homology"/>
<dbReference type="EC" id="1.11.1.24" evidence="9"/>
<dbReference type="GO" id="GO:0045454">
    <property type="term" value="P:cell redox homeostasis"/>
    <property type="evidence" value="ECO:0007669"/>
    <property type="project" value="TreeGrafter"/>
</dbReference>
<evidence type="ECO:0000256" key="3">
    <source>
        <dbReference type="ARBA" id="ARBA00022862"/>
    </source>
</evidence>
<dbReference type="GO" id="GO:0033554">
    <property type="term" value="P:cellular response to stress"/>
    <property type="evidence" value="ECO:0007669"/>
    <property type="project" value="TreeGrafter"/>
</dbReference>
<dbReference type="PANTHER" id="PTHR10681">
    <property type="entry name" value="THIOREDOXIN PEROXIDASE"/>
    <property type="match status" value="1"/>
</dbReference>
<dbReference type="PANTHER" id="PTHR10681:SF171">
    <property type="entry name" value="PEROXIREDOXIN 4"/>
    <property type="match status" value="1"/>
</dbReference>
<dbReference type="PIRSF" id="PIRSF000239">
    <property type="entry name" value="AHPC"/>
    <property type="match status" value="1"/>
</dbReference>
<dbReference type="GO" id="GO:0042744">
    <property type="term" value="P:hydrogen peroxide catabolic process"/>
    <property type="evidence" value="ECO:0007669"/>
    <property type="project" value="TreeGrafter"/>
</dbReference>
<evidence type="ECO:0000256" key="10">
    <source>
        <dbReference type="PIRSR" id="PIRSR000239-1"/>
    </source>
</evidence>
<evidence type="ECO:0000256" key="1">
    <source>
        <dbReference type="ARBA" id="ARBA00009796"/>
    </source>
</evidence>